<name>G3JK21_CORMM</name>
<dbReference type="GeneID" id="18168326"/>
<organism evidence="1 2">
    <name type="scientific">Cordyceps militaris (strain CM01)</name>
    <name type="common">Caterpillar fungus</name>
    <dbReference type="NCBI Taxonomy" id="983644"/>
    <lineage>
        <taxon>Eukaryota</taxon>
        <taxon>Fungi</taxon>
        <taxon>Dikarya</taxon>
        <taxon>Ascomycota</taxon>
        <taxon>Pezizomycotina</taxon>
        <taxon>Sordariomycetes</taxon>
        <taxon>Hypocreomycetidae</taxon>
        <taxon>Hypocreales</taxon>
        <taxon>Cordycipitaceae</taxon>
        <taxon>Cordyceps</taxon>
    </lineage>
</organism>
<gene>
    <name evidence="1" type="ORF">CCM_06312</name>
</gene>
<dbReference type="Proteomes" id="UP000001610">
    <property type="component" value="Unassembled WGS sequence"/>
</dbReference>
<protein>
    <submittedName>
        <fullName evidence="1">Uncharacterized protein</fullName>
    </submittedName>
</protein>
<dbReference type="AlphaFoldDB" id="G3JK21"/>
<dbReference type="RefSeq" id="XP_006671515.1">
    <property type="nucleotide sequence ID" value="XM_006671452.1"/>
</dbReference>
<proteinExistence type="predicted"/>
<evidence type="ECO:0000313" key="1">
    <source>
        <dbReference type="EMBL" id="EGX92151.1"/>
    </source>
</evidence>
<dbReference type="InParanoid" id="G3JK21"/>
<sequence length="162" mass="18093">MGCGGSRPVKKLDLSGVEPYDLVVIACPPWCKRHLLVPCSPEELDPEEERLPPEQKERILIHLLTEYVDKVVRKPGVGKMRLCGSGEYTHESNDYYEVLCVAWDAAFASQLSAEVTDHFTQPLPPHYGVKTLPDGPKFVYEPITGGGKFIVLDSLRKGEDQK</sequence>
<accession>G3JK21</accession>
<dbReference type="VEuPathDB" id="FungiDB:CCM_06312"/>
<evidence type="ECO:0000313" key="2">
    <source>
        <dbReference type="Proteomes" id="UP000001610"/>
    </source>
</evidence>
<keyword evidence="2" id="KW-1185">Reference proteome</keyword>
<reference evidence="1 2" key="1">
    <citation type="journal article" date="2011" name="Genome Biol.">
        <title>Genome sequence of the insect pathogenic fungus Cordyceps militaris, a valued traditional Chinese medicine.</title>
        <authorList>
            <person name="Zheng P."/>
            <person name="Xia Y."/>
            <person name="Xiao G."/>
            <person name="Xiong C."/>
            <person name="Hu X."/>
            <person name="Zhang S."/>
            <person name="Zheng H."/>
            <person name="Huang Y."/>
            <person name="Zhou Y."/>
            <person name="Wang S."/>
            <person name="Zhao G.P."/>
            <person name="Liu X."/>
            <person name="St Leger R.J."/>
            <person name="Wang C."/>
        </authorList>
    </citation>
    <scope>NUCLEOTIDE SEQUENCE [LARGE SCALE GENOMIC DNA]</scope>
    <source>
        <strain evidence="1 2">CM01</strain>
    </source>
</reference>
<dbReference type="EMBL" id="JH126402">
    <property type="protein sequence ID" value="EGX92151.1"/>
    <property type="molecule type" value="Genomic_DNA"/>
</dbReference>
<dbReference type="KEGG" id="cmt:CCM_06312"/>
<dbReference type="HOGENOM" id="CLU_1635304_0_0_1"/>